<name>A0A835Y2G6_9CHLO</name>
<sequence length="460" mass="49382">MLWFNPMRTTKYPDALAGWQPDFSIRIRPASKVEPTPALRHPVWSNCTLPVIVYSDYLYNYKMFMTHVLPGVDDLFRVKQAFKDGTATIALATPAGLALEPYHALTLSAYSRRPVVPLSELGRRGMEATAADWAGEGVRVHCYNRVIACKLRNGNSVSPAAAAAVVENMNKLPGLALPEDPLGFGGPLVPGSDTLRVVIEARTGGWRTIKNTQDILNACNAAGASFSAAQFKRIVCKLLPRSYDTSPPVTGPALLSSAGAKAYRDAVAAVRSAHLFVATAGTTVAHAFFMQPEAGAGLIEVRPCGWGTKWSDKSNGDQDSMAVQLGKDDSVRYFAYNVEDPSQCSPPDYEPELRAVMAANNGTMPLPVVHQLADKSPPRYTPEALMSRDQHVSPKPGPLLDFIRHAAALLVDKAAYQAARNDRRVHGYAVAQGVLLAEAGVKDAGAAAAGADPTHMLRAP</sequence>
<accession>A0A835Y2G6</accession>
<comment type="caution">
    <text evidence="1">The sequence shown here is derived from an EMBL/GenBank/DDBJ whole genome shotgun (WGS) entry which is preliminary data.</text>
</comment>
<proteinExistence type="predicted"/>
<dbReference type="PANTHER" id="PTHR20961:SF124">
    <property type="entry name" value="GLYCOSYLTRANSFERASE"/>
    <property type="match status" value="1"/>
</dbReference>
<organism evidence="1 2">
    <name type="scientific">Edaphochlamys debaryana</name>
    <dbReference type="NCBI Taxonomy" id="47281"/>
    <lineage>
        <taxon>Eukaryota</taxon>
        <taxon>Viridiplantae</taxon>
        <taxon>Chlorophyta</taxon>
        <taxon>core chlorophytes</taxon>
        <taxon>Chlorophyceae</taxon>
        <taxon>CS clade</taxon>
        <taxon>Chlamydomonadales</taxon>
        <taxon>Chlamydomonadales incertae sedis</taxon>
        <taxon>Edaphochlamys</taxon>
    </lineage>
</organism>
<evidence type="ECO:0000313" key="2">
    <source>
        <dbReference type="Proteomes" id="UP000612055"/>
    </source>
</evidence>
<gene>
    <name evidence="1" type="ORF">HYH03_008280</name>
</gene>
<protein>
    <submittedName>
        <fullName evidence="1">Uncharacterized protein</fullName>
    </submittedName>
</protein>
<dbReference type="PANTHER" id="PTHR20961">
    <property type="entry name" value="GLYCOSYLTRANSFERASE"/>
    <property type="match status" value="1"/>
</dbReference>
<dbReference type="GO" id="GO:0016757">
    <property type="term" value="F:glycosyltransferase activity"/>
    <property type="evidence" value="ECO:0007669"/>
    <property type="project" value="InterPro"/>
</dbReference>
<keyword evidence="2" id="KW-1185">Reference proteome</keyword>
<dbReference type="OrthoDB" id="531938at2759"/>
<dbReference type="EMBL" id="JAEHOE010000037">
    <property type="protein sequence ID" value="KAG2493463.1"/>
    <property type="molecule type" value="Genomic_DNA"/>
</dbReference>
<dbReference type="InterPro" id="IPR007657">
    <property type="entry name" value="Glycosyltransferase_61"/>
</dbReference>
<dbReference type="Proteomes" id="UP000612055">
    <property type="component" value="Unassembled WGS sequence"/>
</dbReference>
<evidence type="ECO:0000313" key="1">
    <source>
        <dbReference type="EMBL" id="KAG2493463.1"/>
    </source>
</evidence>
<reference evidence="1" key="1">
    <citation type="journal article" date="2020" name="bioRxiv">
        <title>Comparative genomics of Chlamydomonas.</title>
        <authorList>
            <person name="Craig R.J."/>
            <person name="Hasan A.R."/>
            <person name="Ness R.W."/>
            <person name="Keightley P.D."/>
        </authorList>
    </citation>
    <scope>NUCLEOTIDE SEQUENCE</scope>
    <source>
        <strain evidence="1">CCAP 11/70</strain>
    </source>
</reference>
<dbReference type="AlphaFoldDB" id="A0A835Y2G6"/>